<accession>A0A1F7YYU8</accession>
<evidence type="ECO:0000256" key="2">
    <source>
        <dbReference type="SAM" id="Phobius"/>
    </source>
</evidence>
<feature type="transmembrane region" description="Helical" evidence="2">
    <location>
        <begin position="82"/>
        <end position="99"/>
    </location>
</feature>
<keyword evidence="2" id="KW-1133">Transmembrane helix</keyword>
<feature type="region of interest" description="Disordered" evidence="1">
    <location>
        <begin position="1"/>
        <end position="40"/>
    </location>
</feature>
<dbReference type="EMBL" id="MGGP01000014">
    <property type="protein sequence ID" value="OGM32502.1"/>
    <property type="molecule type" value="Genomic_DNA"/>
</dbReference>
<proteinExistence type="predicted"/>
<organism evidence="3 4">
    <name type="scientific">Candidatus Woesebacteria bacterium RIFCSPHIGHO2_01_FULL_44_21</name>
    <dbReference type="NCBI Taxonomy" id="1802503"/>
    <lineage>
        <taxon>Bacteria</taxon>
        <taxon>Candidatus Woeseibacteriota</taxon>
    </lineage>
</organism>
<reference evidence="3 4" key="1">
    <citation type="journal article" date="2016" name="Nat. Commun.">
        <title>Thousands of microbial genomes shed light on interconnected biogeochemical processes in an aquifer system.</title>
        <authorList>
            <person name="Anantharaman K."/>
            <person name="Brown C.T."/>
            <person name="Hug L.A."/>
            <person name="Sharon I."/>
            <person name="Castelle C.J."/>
            <person name="Probst A.J."/>
            <person name="Thomas B.C."/>
            <person name="Singh A."/>
            <person name="Wilkins M.J."/>
            <person name="Karaoz U."/>
            <person name="Brodie E.L."/>
            <person name="Williams K.H."/>
            <person name="Hubbard S.S."/>
            <person name="Banfield J.F."/>
        </authorList>
    </citation>
    <scope>NUCLEOTIDE SEQUENCE [LARGE SCALE GENOMIC DNA]</scope>
</reference>
<gene>
    <name evidence="3" type="ORF">A2803_03485</name>
</gene>
<name>A0A1F7YYU8_9BACT</name>
<keyword evidence="2" id="KW-0812">Transmembrane</keyword>
<evidence type="ECO:0000313" key="4">
    <source>
        <dbReference type="Proteomes" id="UP000178870"/>
    </source>
</evidence>
<dbReference type="Proteomes" id="UP000178870">
    <property type="component" value="Unassembled WGS sequence"/>
</dbReference>
<dbReference type="AlphaFoldDB" id="A0A1F7YYU8"/>
<comment type="caution">
    <text evidence="3">The sequence shown here is derived from an EMBL/GenBank/DDBJ whole genome shotgun (WGS) entry which is preliminary data.</text>
</comment>
<evidence type="ECO:0000313" key="3">
    <source>
        <dbReference type="EMBL" id="OGM32502.1"/>
    </source>
</evidence>
<protein>
    <submittedName>
        <fullName evidence="3">Uncharacterized protein</fullName>
    </submittedName>
</protein>
<keyword evidence="2" id="KW-0472">Membrane</keyword>
<sequence>MDPTSSETTLGASDSARGSPEGFDTSHRPNLSVEEVPAQEITPTVEVVPQPVAEAPVVEIVPPPPSSSSPNVMVKHHPLRKLLFLIPAVLLVATIYFVARVTGNNYTMRAPAPTITPLVTEALVVAAPTPTPVPTKLYKNIDLLVQMTIPEDYEVLDEKENSVSIGEDNTELLTIYPEKPGFTDFTEAEVEEIRVGGKDAVKASFDDQWQIVVNELIINFFVDSPEKEEEFQKIIDSIIFLVDTSGWQTFENTTFNYTIKYPSEWTLTAEKDEKEGIYANKSEISRDASNKTVNNLVIQTSSNLTNAALTASEIISSTRTLSGWSNPPKIELKKLGGGDAQVIQGELTGKWRAYVVIWYKNTVIQMTWDDNVDKGEQQVFDNMLASFEFTN</sequence>
<evidence type="ECO:0000256" key="1">
    <source>
        <dbReference type="SAM" id="MobiDB-lite"/>
    </source>
</evidence>
<feature type="compositionally biased region" description="Polar residues" evidence="1">
    <location>
        <begin position="1"/>
        <end position="12"/>
    </location>
</feature>